<dbReference type="InterPro" id="IPR010140">
    <property type="entry name" value="Histidinol_P_phosphatase_HisJ"/>
</dbReference>
<evidence type="ECO:0000256" key="6">
    <source>
        <dbReference type="ARBA" id="ARBA00023102"/>
    </source>
</evidence>
<evidence type="ECO:0000256" key="5">
    <source>
        <dbReference type="ARBA" id="ARBA00022801"/>
    </source>
</evidence>
<reference evidence="10 11" key="1">
    <citation type="submission" date="2013-02" db="EMBL/GenBank/DDBJ databases">
        <title>Genome sequence of Clostridium saccharoperbutylacetonicum N1-4(HMT).</title>
        <authorList>
            <person name="Poehlein A."/>
            <person name="Daniel R."/>
        </authorList>
    </citation>
    <scope>NUCLEOTIDE SEQUENCE [LARGE SCALE GENOMIC DNA]</scope>
    <source>
        <strain evidence="11">N1-4(HMT)</strain>
    </source>
</reference>
<dbReference type="EMBL" id="CP004121">
    <property type="protein sequence ID" value="AGF56746.1"/>
    <property type="molecule type" value="Genomic_DNA"/>
</dbReference>
<evidence type="ECO:0000256" key="1">
    <source>
        <dbReference type="ARBA" id="ARBA00004970"/>
    </source>
</evidence>
<dbReference type="InterPro" id="IPR003141">
    <property type="entry name" value="Pol/His_phosphatase_N"/>
</dbReference>
<protein>
    <recommendedName>
        <fullName evidence="3 8">Histidinol-phosphatase</fullName>
        <shortName evidence="8">HolPase</shortName>
        <ecNumber evidence="3 8">3.1.3.15</ecNumber>
    </recommendedName>
</protein>
<dbReference type="SMART" id="SM00481">
    <property type="entry name" value="POLIIIAc"/>
    <property type="match status" value="1"/>
</dbReference>
<evidence type="ECO:0000313" key="11">
    <source>
        <dbReference type="Proteomes" id="UP000011728"/>
    </source>
</evidence>
<dbReference type="UniPathway" id="UPA00031">
    <property type="reaction ID" value="UER00013"/>
</dbReference>
<evidence type="ECO:0000259" key="9">
    <source>
        <dbReference type="SMART" id="SM00481"/>
    </source>
</evidence>
<evidence type="ECO:0000256" key="8">
    <source>
        <dbReference type="RuleBase" id="RU366003"/>
    </source>
</evidence>
<dbReference type="STRING" id="36745.CLSAP_27210"/>
<keyword evidence="5 8" id="KW-0378">Hydrolase</keyword>
<dbReference type="AlphaFoldDB" id="M1MPW2"/>
<proteinExistence type="inferred from homology"/>
<dbReference type="EC" id="3.1.3.15" evidence="3 8"/>
<dbReference type="GO" id="GO:0005737">
    <property type="term" value="C:cytoplasm"/>
    <property type="evidence" value="ECO:0007669"/>
    <property type="project" value="TreeGrafter"/>
</dbReference>
<dbReference type="HOGENOM" id="CLU_054611_3_0_9"/>
<sequence>MLCDYHLHTNYSDDSSYIMEDLVNDSIDIGLNEICITDHVDYVVKSDWDKPEKIQYDGERPIANVDYTKFYKEIKSLQEKYKDQINIKIGMEFGMQKHTIGKFQKLFNQYNFDFIILSCHQVDDKEFWNQAFQSEKSQKEYNELYYQEILHLVKHYKNYSVLGHLDMIKRYDEISEYPFEKVKTIITDILKIVISDGKGIEINTSSHRYDLNDLTPSKDILRLYKNLGGKILTIGSDTHKKEHLGAYIEATKNELKQLGFNSYCTYENMIPIYHSLDD</sequence>
<organism evidence="10 11">
    <name type="scientific">Clostridium saccharoperbutylacetonicum N1-4(HMT)</name>
    <dbReference type="NCBI Taxonomy" id="931276"/>
    <lineage>
        <taxon>Bacteria</taxon>
        <taxon>Bacillati</taxon>
        <taxon>Bacillota</taxon>
        <taxon>Clostridia</taxon>
        <taxon>Eubacteriales</taxon>
        <taxon>Clostridiaceae</taxon>
        <taxon>Clostridium</taxon>
    </lineage>
</organism>
<dbReference type="PANTHER" id="PTHR21039">
    <property type="entry name" value="HISTIDINOL PHOSPHATASE-RELATED"/>
    <property type="match status" value="1"/>
</dbReference>
<dbReference type="InterPro" id="IPR016195">
    <property type="entry name" value="Pol/histidinol_Pase-like"/>
</dbReference>
<dbReference type="RefSeq" id="WP_015393065.1">
    <property type="nucleotide sequence ID" value="NC_020291.1"/>
</dbReference>
<dbReference type="InterPro" id="IPR004013">
    <property type="entry name" value="PHP_dom"/>
</dbReference>
<dbReference type="SUPFAM" id="SSF89550">
    <property type="entry name" value="PHP domain-like"/>
    <property type="match status" value="1"/>
</dbReference>
<comment type="similarity">
    <text evidence="2 8">Belongs to the PHP hydrolase family. HisK subfamily.</text>
</comment>
<dbReference type="Gene3D" id="3.20.20.140">
    <property type="entry name" value="Metal-dependent hydrolases"/>
    <property type="match status" value="1"/>
</dbReference>
<dbReference type="OrthoDB" id="9775255at2"/>
<dbReference type="GO" id="GO:0004401">
    <property type="term" value="F:histidinol-phosphatase activity"/>
    <property type="evidence" value="ECO:0007669"/>
    <property type="project" value="UniProtKB-UniRule"/>
</dbReference>
<dbReference type="NCBIfam" id="TIGR01856">
    <property type="entry name" value="hisJ_fam"/>
    <property type="match status" value="1"/>
</dbReference>
<feature type="domain" description="Polymerase/histidinol phosphatase N-terminal" evidence="9">
    <location>
        <begin position="3"/>
        <end position="97"/>
    </location>
</feature>
<comment type="catalytic activity">
    <reaction evidence="7 8">
        <text>L-histidinol phosphate + H2O = L-histidinol + phosphate</text>
        <dbReference type="Rhea" id="RHEA:14465"/>
        <dbReference type="ChEBI" id="CHEBI:15377"/>
        <dbReference type="ChEBI" id="CHEBI:43474"/>
        <dbReference type="ChEBI" id="CHEBI:57699"/>
        <dbReference type="ChEBI" id="CHEBI:57980"/>
        <dbReference type="EC" id="3.1.3.15"/>
    </reaction>
</comment>
<evidence type="ECO:0000256" key="4">
    <source>
        <dbReference type="ARBA" id="ARBA00022605"/>
    </source>
</evidence>
<name>M1MPW2_9CLOT</name>
<keyword evidence="4 8" id="KW-0028">Amino-acid biosynthesis</keyword>
<comment type="pathway">
    <text evidence="1 8">Amino-acid biosynthesis; L-histidine biosynthesis; L-histidine from 5-phospho-alpha-D-ribose 1-diphosphate: step 8/9.</text>
</comment>
<dbReference type="GO" id="GO:0000105">
    <property type="term" value="P:L-histidine biosynthetic process"/>
    <property type="evidence" value="ECO:0007669"/>
    <property type="project" value="UniProtKB-UniRule"/>
</dbReference>
<evidence type="ECO:0000256" key="7">
    <source>
        <dbReference type="ARBA" id="ARBA00049158"/>
    </source>
</evidence>
<dbReference type="eggNOG" id="COG1387">
    <property type="taxonomic scope" value="Bacteria"/>
</dbReference>
<dbReference type="Proteomes" id="UP000011728">
    <property type="component" value="Chromosome"/>
</dbReference>
<accession>M1MPW2</accession>
<dbReference type="KEGG" id="csr:Cspa_c29850"/>
<evidence type="ECO:0000256" key="3">
    <source>
        <dbReference type="ARBA" id="ARBA00013085"/>
    </source>
</evidence>
<keyword evidence="11" id="KW-1185">Reference proteome</keyword>
<dbReference type="PANTHER" id="PTHR21039:SF0">
    <property type="entry name" value="HISTIDINOL-PHOSPHATASE"/>
    <property type="match status" value="1"/>
</dbReference>
<gene>
    <name evidence="10" type="primary">hisK1</name>
    <name evidence="10" type="ORF">Cspa_c29850</name>
</gene>
<evidence type="ECO:0000256" key="2">
    <source>
        <dbReference type="ARBA" id="ARBA00009152"/>
    </source>
</evidence>
<keyword evidence="6 8" id="KW-0368">Histidine biosynthesis</keyword>
<evidence type="ECO:0000313" key="10">
    <source>
        <dbReference type="EMBL" id="AGF56746.1"/>
    </source>
</evidence>
<dbReference type="PATRIC" id="fig|931276.5.peg.3000"/>
<dbReference type="Pfam" id="PF02811">
    <property type="entry name" value="PHP"/>
    <property type="match status" value="1"/>
</dbReference>